<keyword evidence="2" id="KW-0472">Membrane</keyword>
<evidence type="ECO:0000313" key="4">
    <source>
        <dbReference type="Proteomes" id="UP000076420"/>
    </source>
</evidence>
<sequence length="135" mass="16189">MNILFFCMFVAFVVVFLINFFLAVLMNLLKKYDKKIFEGENTKVFIVLWDMFMGMMGSKRNPLDRLKGNDNDNNQEEDQEENEEEYPLSQQNILHFDQNIFKVYEGQNKKLMQMMFRKKLGQLHKVSEKPRSMLN</sequence>
<evidence type="ECO:0000313" key="3">
    <source>
        <dbReference type="EnsemblMetazoa" id="BGLB020394-PA"/>
    </source>
</evidence>
<name>A0A2C9KJH6_BIOGL</name>
<evidence type="ECO:0008006" key="5">
    <source>
        <dbReference type="Google" id="ProtNLM"/>
    </source>
</evidence>
<keyword evidence="2" id="KW-1133">Transmembrane helix</keyword>
<gene>
    <name evidence="3" type="primary">106054237</name>
</gene>
<organism evidence="3 4">
    <name type="scientific">Biomphalaria glabrata</name>
    <name type="common">Bloodfluke planorb</name>
    <name type="synonym">Freshwater snail</name>
    <dbReference type="NCBI Taxonomy" id="6526"/>
    <lineage>
        <taxon>Eukaryota</taxon>
        <taxon>Metazoa</taxon>
        <taxon>Spiralia</taxon>
        <taxon>Lophotrochozoa</taxon>
        <taxon>Mollusca</taxon>
        <taxon>Gastropoda</taxon>
        <taxon>Heterobranchia</taxon>
        <taxon>Euthyneura</taxon>
        <taxon>Panpulmonata</taxon>
        <taxon>Hygrophila</taxon>
        <taxon>Lymnaeoidea</taxon>
        <taxon>Planorbidae</taxon>
        <taxon>Biomphalaria</taxon>
    </lineage>
</organism>
<protein>
    <recommendedName>
        <fullName evidence="5">Ion transport domain-containing protein</fullName>
    </recommendedName>
</protein>
<dbReference type="KEGG" id="bgt:106054237"/>
<dbReference type="VEuPathDB" id="VectorBase:BGLAX_052004"/>
<accession>A0A2C9KJH6</accession>
<evidence type="ECO:0000256" key="2">
    <source>
        <dbReference type="SAM" id="Phobius"/>
    </source>
</evidence>
<feature type="compositionally biased region" description="Basic and acidic residues" evidence="1">
    <location>
        <begin position="61"/>
        <end position="70"/>
    </location>
</feature>
<dbReference type="AlphaFoldDB" id="A0A2C9KJH6"/>
<feature type="transmembrane region" description="Helical" evidence="2">
    <location>
        <begin position="6"/>
        <end position="29"/>
    </location>
</feature>
<dbReference type="EnsemblMetazoa" id="BGLB020394-RA">
    <property type="protein sequence ID" value="BGLB020394-PA"/>
    <property type="gene ID" value="BGLB020394"/>
</dbReference>
<reference evidence="3" key="1">
    <citation type="submission" date="2020-05" db="UniProtKB">
        <authorList>
            <consortium name="EnsemblMetazoa"/>
        </authorList>
    </citation>
    <scope>IDENTIFICATION</scope>
    <source>
        <strain evidence="3">BB02</strain>
    </source>
</reference>
<keyword evidence="2" id="KW-0812">Transmembrane</keyword>
<dbReference type="VEuPathDB" id="VectorBase:BGLB020394"/>
<feature type="compositionally biased region" description="Acidic residues" evidence="1">
    <location>
        <begin position="73"/>
        <end position="86"/>
    </location>
</feature>
<feature type="region of interest" description="Disordered" evidence="1">
    <location>
        <begin position="61"/>
        <end position="88"/>
    </location>
</feature>
<proteinExistence type="predicted"/>
<dbReference type="Proteomes" id="UP000076420">
    <property type="component" value="Unassembled WGS sequence"/>
</dbReference>
<evidence type="ECO:0000256" key="1">
    <source>
        <dbReference type="SAM" id="MobiDB-lite"/>
    </source>
</evidence>